<geneLocation type="mitochondrion" evidence="1"/>
<dbReference type="AlphaFoldDB" id="A0A1Y0AZM9"/>
<organism evidence="1">
    <name type="scientific">Utricularia reniformis</name>
    <dbReference type="NCBI Taxonomy" id="192314"/>
    <lineage>
        <taxon>Eukaryota</taxon>
        <taxon>Viridiplantae</taxon>
        <taxon>Streptophyta</taxon>
        <taxon>Embryophyta</taxon>
        <taxon>Tracheophyta</taxon>
        <taxon>Spermatophyta</taxon>
        <taxon>Magnoliopsida</taxon>
        <taxon>eudicotyledons</taxon>
        <taxon>Gunneridae</taxon>
        <taxon>Pentapetalae</taxon>
        <taxon>asterids</taxon>
        <taxon>lamiids</taxon>
        <taxon>Lamiales</taxon>
        <taxon>Lentibulariaceae</taxon>
        <taxon>Utricularia</taxon>
    </lineage>
</organism>
<sequence>MRGIRKEIGTPSSSFPSWGDTWLSLSGLVLSSVSRQLPLLHTYPLYIGRGLCAT</sequence>
<proteinExistence type="predicted"/>
<reference evidence="1" key="1">
    <citation type="submission" date="2017-03" db="EMBL/GenBank/DDBJ databases">
        <title>The mitochondrial genome of the carnivorous plant Utricularia reniformis (Lentibulariaceae): structure, comparative analysis and evolutionary landmarks.</title>
        <authorList>
            <person name="Silva S.R."/>
            <person name="Alvarenga D.O."/>
            <person name="Michael T.P."/>
            <person name="Miranda V.F.O."/>
            <person name="Varani A.M."/>
        </authorList>
    </citation>
    <scope>NUCLEOTIDE SEQUENCE</scope>
</reference>
<dbReference type="EMBL" id="KY774314">
    <property type="protein sequence ID" value="ART30593.1"/>
    <property type="molecule type" value="Genomic_DNA"/>
</dbReference>
<gene>
    <name evidence="1" type="ORF">AEK19_MT0319</name>
</gene>
<name>A0A1Y0AZM9_9LAMI</name>
<accession>A0A1Y0AZM9</accession>
<protein>
    <submittedName>
        <fullName evidence="1">Uncharacterized protein</fullName>
    </submittedName>
</protein>
<keyword evidence="1" id="KW-0496">Mitochondrion</keyword>
<evidence type="ECO:0000313" key="1">
    <source>
        <dbReference type="EMBL" id="ART30593.1"/>
    </source>
</evidence>